<protein>
    <submittedName>
        <fullName evidence="2">Uncharacterized protein</fullName>
    </submittedName>
</protein>
<name>A0A165RYS0_9APHY</name>
<accession>A0A165RYS0</accession>
<feature type="compositionally biased region" description="Polar residues" evidence="1">
    <location>
        <begin position="7"/>
        <end position="25"/>
    </location>
</feature>
<evidence type="ECO:0000313" key="3">
    <source>
        <dbReference type="Proteomes" id="UP000076727"/>
    </source>
</evidence>
<evidence type="ECO:0000256" key="1">
    <source>
        <dbReference type="SAM" id="MobiDB-lite"/>
    </source>
</evidence>
<dbReference type="EMBL" id="KV429046">
    <property type="protein sequence ID" value="KZT71317.1"/>
    <property type="molecule type" value="Genomic_DNA"/>
</dbReference>
<feature type="region of interest" description="Disordered" evidence="1">
    <location>
        <begin position="1"/>
        <end position="28"/>
    </location>
</feature>
<dbReference type="Proteomes" id="UP000076727">
    <property type="component" value="Unassembled WGS sequence"/>
</dbReference>
<proteinExistence type="predicted"/>
<reference evidence="2 3" key="1">
    <citation type="journal article" date="2016" name="Mol. Biol. Evol.">
        <title>Comparative Genomics of Early-Diverging Mushroom-Forming Fungi Provides Insights into the Origins of Lignocellulose Decay Capabilities.</title>
        <authorList>
            <person name="Nagy L.G."/>
            <person name="Riley R."/>
            <person name="Tritt A."/>
            <person name="Adam C."/>
            <person name="Daum C."/>
            <person name="Floudas D."/>
            <person name="Sun H."/>
            <person name="Yadav J.S."/>
            <person name="Pangilinan J."/>
            <person name="Larsson K.H."/>
            <person name="Matsuura K."/>
            <person name="Barry K."/>
            <person name="Labutti K."/>
            <person name="Kuo R."/>
            <person name="Ohm R.A."/>
            <person name="Bhattacharya S.S."/>
            <person name="Shirouzu T."/>
            <person name="Yoshinaga Y."/>
            <person name="Martin F.M."/>
            <person name="Grigoriev I.V."/>
            <person name="Hibbett D.S."/>
        </authorList>
    </citation>
    <scope>NUCLEOTIDE SEQUENCE [LARGE SCALE GENOMIC DNA]</scope>
    <source>
        <strain evidence="2 3">L-15889</strain>
    </source>
</reference>
<sequence>MPRDGVHTSSPWGPSPRQISMSIPSGSRHDNPLTVSLRLVLCLHRVLPSRTIKGSSRTVGGRIRLRSAGPHWGLRPDHACGVCFTHYASQPWHKLERWYLCTELWGRVGVAALVPAVQQPATTRDDAKRRRTVHTGNRLLSWPTLELQGQFVRSLLCAAGGSCVDGPRAGDGGQGRLDCT</sequence>
<organism evidence="2 3">
    <name type="scientific">Daedalea quercina L-15889</name>
    <dbReference type="NCBI Taxonomy" id="1314783"/>
    <lineage>
        <taxon>Eukaryota</taxon>
        <taxon>Fungi</taxon>
        <taxon>Dikarya</taxon>
        <taxon>Basidiomycota</taxon>
        <taxon>Agaricomycotina</taxon>
        <taxon>Agaricomycetes</taxon>
        <taxon>Polyporales</taxon>
        <taxon>Fomitopsis</taxon>
    </lineage>
</organism>
<dbReference type="AlphaFoldDB" id="A0A165RYS0"/>
<gene>
    <name evidence="2" type="ORF">DAEQUDRAFT_125004</name>
</gene>
<keyword evidence="3" id="KW-1185">Reference proteome</keyword>
<evidence type="ECO:0000313" key="2">
    <source>
        <dbReference type="EMBL" id="KZT71317.1"/>
    </source>
</evidence>